<dbReference type="AlphaFoldDB" id="A0A061R8W9"/>
<evidence type="ECO:0000256" key="2">
    <source>
        <dbReference type="SAM" id="SignalP"/>
    </source>
</evidence>
<feature type="compositionally biased region" description="Pro residues" evidence="1">
    <location>
        <begin position="61"/>
        <end position="97"/>
    </location>
</feature>
<feature type="region of interest" description="Disordered" evidence="1">
    <location>
        <begin position="57"/>
        <end position="104"/>
    </location>
</feature>
<protein>
    <submittedName>
        <fullName evidence="3">Uncharacterized protein</fullName>
    </submittedName>
</protein>
<gene>
    <name evidence="3" type="ORF">TSPGSL018_11771</name>
</gene>
<keyword evidence="2" id="KW-0732">Signal</keyword>
<proteinExistence type="predicted"/>
<organism evidence="3">
    <name type="scientific">Tetraselmis sp. GSL018</name>
    <dbReference type="NCBI Taxonomy" id="582737"/>
    <lineage>
        <taxon>Eukaryota</taxon>
        <taxon>Viridiplantae</taxon>
        <taxon>Chlorophyta</taxon>
        <taxon>core chlorophytes</taxon>
        <taxon>Chlorodendrophyceae</taxon>
        <taxon>Chlorodendrales</taxon>
        <taxon>Chlorodendraceae</taxon>
        <taxon>Tetraselmis</taxon>
    </lineage>
</organism>
<evidence type="ECO:0000256" key="1">
    <source>
        <dbReference type="SAM" id="MobiDB-lite"/>
    </source>
</evidence>
<dbReference type="EMBL" id="GBEZ01019366">
    <property type="protein sequence ID" value="JAC67184.1"/>
    <property type="molecule type" value="Transcribed_RNA"/>
</dbReference>
<evidence type="ECO:0000313" key="3">
    <source>
        <dbReference type="EMBL" id="JAC67184.1"/>
    </source>
</evidence>
<sequence>MSSCNNSSPNKLWGRQELRFLVLVVMWFSSYLQGAQAQITCGFDSSLGRVVCRRVQSNPSPQVPAPRPPAQPVVPSPAPQPVVPAPAPRPVTPPPASAPSTSSCISSREDMGLAAGQGACFEMLVRCGAETWTLTRDDREPCQAQQRSLCLDTAPRFAQNSFVCFRALENGAGSCSAQQAQSLFRDAVASRCGPICPLCDQINAQENWF</sequence>
<feature type="chain" id="PRO_5001610394" evidence="2">
    <location>
        <begin position="38"/>
        <end position="209"/>
    </location>
</feature>
<reference evidence="3" key="1">
    <citation type="submission" date="2014-05" db="EMBL/GenBank/DDBJ databases">
        <title>The transcriptome of the halophilic microalga Tetraselmis sp. GSL018 isolated from the Great Salt Lake, Utah.</title>
        <authorList>
            <person name="Jinkerson R.E."/>
            <person name="D'Adamo S."/>
            <person name="Posewitz M.C."/>
        </authorList>
    </citation>
    <scope>NUCLEOTIDE SEQUENCE</scope>
    <source>
        <strain evidence="3">GSL018</strain>
    </source>
</reference>
<name>A0A061R8W9_9CHLO</name>
<accession>A0A061R8W9</accession>
<feature type="signal peptide" evidence="2">
    <location>
        <begin position="1"/>
        <end position="37"/>
    </location>
</feature>